<gene>
    <name evidence="2" type="ORF">V8G54_024910</name>
</gene>
<keyword evidence="3" id="KW-1185">Reference proteome</keyword>
<evidence type="ECO:0000256" key="1">
    <source>
        <dbReference type="SAM" id="MobiDB-lite"/>
    </source>
</evidence>
<dbReference type="EMBL" id="CP144694">
    <property type="protein sequence ID" value="WVZ04104.1"/>
    <property type="molecule type" value="Genomic_DNA"/>
</dbReference>
<proteinExistence type="predicted"/>
<accession>A0AAQ3RQK5</accession>
<protein>
    <submittedName>
        <fullName evidence="2">Uncharacterized protein</fullName>
    </submittedName>
</protein>
<sequence length="165" mass="17712">MAVGGARPETLNLSGYGSAGKMGEAPELTSSPIAVRGISLTQEGFGPATSGSNPARPPGQYPASSIKPSDQIVKDSKPVTGNVHFSPSKLVLHKDILLAVQCFLQLLFLYPKETSLLLGLLPLILCRAPLYPILLVLSFRKPSLRVLSFSKSSLLVLNFSKPRQW</sequence>
<name>A0AAQ3RQK5_VIGMU</name>
<dbReference type="Proteomes" id="UP001374535">
    <property type="component" value="Chromosome 7"/>
</dbReference>
<evidence type="ECO:0000313" key="3">
    <source>
        <dbReference type="Proteomes" id="UP001374535"/>
    </source>
</evidence>
<reference evidence="2 3" key="1">
    <citation type="journal article" date="2023" name="Life. Sci Alliance">
        <title>Evolutionary insights into 3D genome organization and epigenetic landscape of Vigna mungo.</title>
        <authorList>
            <person name="Junaid A."/>
            <person name="Singh B."/>
            <person name="Bhatia S."/>
        </authorList>
    </citation>
    <scope>NUCLEOTIDE SEQUENCE [LARGE SCALE GENOMIC DNA]</scope>
    <source>
        <strain evidence="2">Urdbean</strain>
    </source>
</reference>
<organism evidence="2 3">
    <name type="scientific">Vigna mungo</name>
    <name type="common">Black gram</name>
    <name type="synonym">Phaseolus mungo</name>
    <dbReference type="NCBI Taxonomy" id="3915"/>
    <lineage>
        <taxon>Eukaryota</taxon>
        <taxon>Viridiplantae</taxon>
        <taxon>Streptophyta</taxon>
        <taxon>Embryophyta</taxon>
        <taxon>Tracheophyta</taxon>
        <taxon>Spermatophyta</taxon>
        <taxon>Magnoliopsida</taxon>
        <taxon>eudicotyledons</taxon>
        <taxon>Gunneridae</taxon>
        <taxon>Pentapetalae</taxon>
        <taxon>rosids</taxon>
        <taxon>fabids</taxon>
        <taxon>Fabales</taxon>
        <taxon>Fabaceae</taxon>
        <taxon>Papilionoideae</taxon>
        <taxon>50 kb inversion clade</taxon>
        <taxon>NPAAA clade</taxon>
        <taxon>indigoferoid/millettioid clade</taxon>
        <taxon>Phaseoleae</taxon>
        <taxon>Vigna</taxon>
    </lineage>
</organism>
<dbReference type="AlphaFoldDB" id="A0AAQ3RQK5"/>
<feature type="region of interest" description="Disordered" evidence="1">
    <location>
        <begin position="46"/>
        <end position="68"/>
    </location>
</feature>
<evidence type="ECO:0000313" key="2">
    <source>
        <dbReference type="EMBL" id="WVZ04104.1"/>
    </source>
</evidence>